<dbReference type="SMART" id="SM00257">
    <property type="entry name" value="LysM"/>
    <property type="match status" value="3"/>
</dbReference>
<dbReference type="Pfam" id="PF01464">
    <property type="entry name" value="SLT"/>
    <property type="match status" value="1"/>
</dbReference>
<dbReference type="CDD" id="cd16894">
    <property type="entry name" value="MltD-like"/>
    <property type="match status" value="1"/>
</dbReference>
<accession>A0A2G6KJ09</accession>
<feature type="region of interest" description="Disordered" evidence="2">
    <location>
        <begin position="496"/>
        <end position="520"/>
    </location>
</feature>
<evidence type="ECO:0000313" key="5">
    <source>
        <dbReference type="Proteomes" id="UP000230821"/>
    </source>
</evidence>
<dbReference type="PANTHER" id="PTHR33734">
    <property type="entry name" value="LYSM DOMAIN-CONTAINING GPI-ANCHORED PROTEIN 2"/>
    <property type="match status" value="1"/>
</dbReference>
<dbReference type="SUPFAM" id="SSF54106">
    <property type="entry name" value="LysM domain"/>
    <property type="match status" value="3"/>
</dbReference>
<dbReference type="EMBL" id="PDSK01000037">
    <property type="protein sequence ID" value="PIE35651.1"/>
    <property type="molecule type" value="Genomic_DNA"/>
</dbReference>
<dbReference type="Gene3D" id="1.10.530.10">
    <property type="match status" value="1"/>
</dbReference>
<name>A0A2G6KJ09_9BACT</name>
<dbReference type="GO" id="GO:0016020">
    <property type="term" value="C:membrane"/>
    <property type="evidence" value="ECO:0007669"/>
    <property type="project" value="InterPro"/>
</dbReference>
<dbReference type="PANTHER" id="PTHR33734:SF22">
    <property type="entry name" value="MEMBRANE-BOUND LYTIC MUREIN TRANSGLYCOSYLASE D"/>
    <property type="match status" value="1"/>
</dbReference>
<dbReference type="InterPro" id="IPR000189">
    <property type="entry name" value="Transglyc_AS"/>
</dbReference>
<dbReference type="GO" id="GO:0000270">
    <property type="term" value="P:peptidoglycan metabolic process"/>
    <property type="evidence" value="ECO:0007669"/>
    <property type="project" value="InterPro"/>
</dbReference>
<dbReference type="Proteomes" id="UP000230821">
    <property type="component" value="Unassembled WGS sequence"/>
</dbReference>
<dbReference type="PROSITE" id="PS00922">
    <property type="entry name" value="TRANSGLYCOSYLASE"/>
    <property type="match status" value="1"/>
</dbReference>
<feature type="domain" description="LysM" evidence="3">
    <location>
        <begin position="444"/>
        <end position="488"/>
    </location>
</feature>
<dbReference type="InterPro" id="IPR023346">
    <property type="entry name" value="Lysozyme-like_dom_sf"/>
</dbReference>
<dbReference type="Gene3D" id="3.10.350.10">
    <property type="entry name" value="LysM domain"/>
    <property type="match status" value="3"/>
</dbReference>
<comment type="caution">
    <text evidence="4">The sequence shown here is derived from an EMBL/GenBank/DDBJ whole genome shotgun (WGS) entry which is preliminary data.</text>
</comment>
<dbReference type="InterPro" id="IPR008258">
    <property type="entry name" value="Transglycosylase_SLT_dom_1"/>
</dbReference>
<evidence type="ECO:0000259" key="3">
    <source>
        <dbReference type="PROSITE" id="PS51782"/>
    </source>
</evidence>
<feature type="compositionally biased region" description="Low complexity" evidence="2">
    <location>
        <begin position="496"/>
        <end position="512"/>
    </location>
</feature>
<comment type="similarity">
    <text evidence="1">Belongs to the transglycosylase Slt family.</text>
</comment>
<dbReference type="CDD" id="cd00118">
    <property type="entry name" value="LysM"/>
    <property type="match status" value="3"/>
</dbReference>
<proteinExistence type="inferred from homology"/>
<dbReference type="Pfam" id="PF01476">
    <property type="entry name" value="LysM"/>
    <property type="match status" value="3"/>
</dbReference>
<sequence length="618" mass="69538">MISQKFRIRRKRTSFRAIVLNNSPRKVAILGGALIFLFIVPSVIDRTPSVIPTVSQPVEISATSNEETASIFEPFPFPEGLREQVTFWKKIFTTYTTRQAVIHDDWYVNVVYEVIDLDDPEYSSEKEWKTAIKKATKKYETLLGGMAERWETPHKLSATEQQIHDLFKDLPASSSFKKKDAKNRVRVQIGQADVFKAGIIRAGQFLPEMKRIFSERDLPEKLVYLPLIESAFNPSARSHVGAAGMWQFMKSTGKQFNLTINGTIDERKDPFRATRAAADLLAHNYNSTASWPMAITAYNFGLQGIKNAAKDVGSEDIVKIIEKYKGSRFGFASRNFYVEFLTAVDVCLRYAEFFGEIELRKPLKLAQIQLSDYISSATLEKYTELPKEMLQELNPALHSSVFRKGGLLPKQYALNVPASQKEQFEKRYAAIPKSLKYAYLPTKARHKVKKGQTLSGIAQRYGTPVKRLMSVNGIKDARRVRVGQVLKIPGGYVSLAKRSPKASSSSPAPSKSGQTHRVRKGETLITIAQKYNSSVKAITSANGIDNPRKIKADQVLAIPDQKTRSAPVKTVEHRVKKGQTLSMIARLHHTSVKAIRQANDIKNPRRIRIGQRLVIPKG</sequence>
<evidence type="ECO:0000256" key="2">
    <source>
        <dbReference type="SAM" id="MobiDB-lite"/>
    </source>
</evidence>
<feature type="domain" description="LysM" evidence="3">
    <location>
        <begin position="571"/>
        <end position="615"/>
    </location>
</feature>
<dbReference type="PROSITE" id="PS51782">
    <property type="entry name" value="LYSM"/>
    <property type="match status" value="3"/>
</dbReference>
<feature type="domain" description="LysM" evidence="3">
    <location>
        <begin position="514"/>
        <end position="558"/>
    </location>
</feature>
<organism evidence="4 5">
    <name type="scientific">candidate division KSB3 bacterium</name>
    <dbReference type="NCBI Taxonomy" id="2044937"/>
    <lineage>
        <taxon>Bacteria</taxon>
        <taxon>candidate division KSB3</taxon>
    </lineage>
</organism>
<dbReference type="AlphaFoldDB" id="A0A2G6KJ09"/>
<dbReference type="GO" id="GO:0008933">
    <property type="term" value="F:peptidoglycan lytic transglycosylase activity"/>
    <property type="evidence" value="ECO:0007669"/>
    <property type="project" value="InterPro"/>
</dbReference>
<dbReference type="InterPro" id="IPR036779">
    <property type="entry name" value="LysM_dom_sf"/>
</dbReference>
<reference evidence="4 5" key="1">
    <citation type="submission" date="2017-10" db="EMBL/GenBank/DDBJ databases">
        <title>Novel microbial diversity and functional potential in the marine mammal oral microbiome.</title>
        <authorList>
            <person name="Dudek N.K."/>
            <person name="Sun C.L."/>
            <person name="Burstein D."/>
            <person name="Kantor R.S."/>
            <person name="Aliaga Goltsman D.S."/>
            <person name="Bik E.M."/>
            <person name="Thomas B.C."/>
            <person name="Banfield J.F."/>
            <person name="Relman D.A."/>
        </authorList>
    </citation>
    <scope>NUCLEOTIDE SEQUENCE [LARGE SCALE GENOMIC DNA]</scope>
    <source>
        <strain evidence="4">DOLJORAL78_47_16</strain>
    </source>
</reference>
<dbReference type="SUPFAM" id="SSF53955">
    <property type="entry name" value="Lysozyme-like"/>
    <property type="match status" value="1"/>
</dbReference>
<protein>
    <recommendedName>
        <fullName evidence="3">LysM domain-containing protein</fullName>
    </recommendedName>
</protein>
<gene>
    <name evidence="4" type="ORF">CSA56_03385</name>
</gene>
<evidence type="ECO:0000256" key="1">
    <source>
        <dbReference type="ARBA" id="ARBA00007734"/>
    </source>
</evidence>
<dbReference type="InterPro" id="IPR018392">
    <property type="entry name" value="LysM"/>
</dbReference>
<evidence type="ECO:0000313" key="4">
    <source>
        <dbReference type="EMBL" id="PIE35651.1"/>
    </source>
</evidence>